<sequence>MLDLQIDQRFKRTWDFFVANATALLLGSLVVLAGFLVVIPGPWFAFNLLQEALECMRTGRPVRWQAAYDRPGNFLKSWGLTLAMGIPIALGFMLFVVPGVLLALFWFHAPMLAVEGRPVLESLAESGRIFQRRKDWASYFINFLVLVVLSAVAGATVLACLVTLPLSLIYLAYCYTDELGQGTVPPPSERRIIV</sequence>
<dbReference type="AlphaFoldDB" id="A0A1L9B7Z6"/>
<proteinExistence type="predicted"/>
<keyword evidence="3" id="KW-1185">Reference proteome</keyword>
<keyword evidence="1" id="KW-0812">Transmembrane</keyword>
<evidence type="ECO:0008006" key="4">
    <source>
        <dbReference type="Google" id="ProtNLM"/>
    </source>
</evidence>
<feature type="transmembrane region" description="Helical" evidence="1">
    <location>
        <begin position="140"/>
        <end position="173"/>
    </location>
</feature>
<protein>
    <recommendedName>
        <fullName evidence="4">Glycerophosphoryl diester phosphodiesterase membrane domain-containing protein</fullName>
    </recommendedName>
</protein>
<organism evidence="2 3">
    <name type="scientific">Cystobacter ferrugineus</name>
    <dbReference type="NCBI Taxonomy" id="83449"/>
    <lineage>
        <taxon>Bacteria</taxon>
        <taxon>Pseudomonadati</taxon>
        <taxon>Myxococcota</taxon>
        <taxon>Myxococcia</taxon>
        <taxon>Myxococcales</taxon>
        <taxon>Cystobacterineae</taxon>
        <taxon>Archangiaceae</taxon>
        <taxon>Cystobacter</taxon>
    </lineage>
</organism>
<accession>A0A1L9B7Z6</accession>
<feature type="transmembrane region" description="Helical" evidence="1">
    <location>
        <begin position="78"/>
        <end position="107"/>
    </location>
</feature>
<keyword evidence="1" id="KW-1133">Transmembrane helix</keyword>
<feature type="transmembrane region" description="Helical" evidence="1">
    <location>
        <begin position="16"/>
        <end position="39"/>
    </location>
</feature>
<name>A0A1L9B7Z6_9BACT</name>
<gene>
    <name evidence="2" type="ORF">BON30_24835</name>
</gene>
<dbReference type="EMBL" id="MPIN01000006">
    <property type="protein sequence ID" value="OJH38362.1"/>
    <property type="molecule type" value="Genomic_DNA"/>
</dbReference>
<reference evidence="2 3" key="2">
    <citation type="submission" date="2016-12" db="EMBL/GenBank/DDBJ databases">
        <title>Draft Genome Sequence of Cystobacter ferrugineus Strain Cbfe23.</title>
        <authorList>
            <person name="Akbar S."/>
            <person name="Dowd S.E."/>
            <person name="Stevens D.C."/>
        </authorList>
    </citation>
    <scope>NUCLEOTIDE SEQUENCE [LARGE SCALE GENOMIC DNA]</scope>
    <source>
        <strain evidence="2 3">Cbfe23</strain>
    </source>
</reference>
<dbReference type="RefSeq" id="WP_071900869.1">
    <property type="nucleotide sequence ID" value="NZ_MPIN01000006.1"/>
</dbReference>
<keyword evidence="1" id="KW-0472">Membrane</keyword>
<comment type="caution">
    <text evidence="2">The sequence shown here is derived from an EMBL/GenBank/DDBJ whole genome shotgun (WGS) entry which is preliminary data.</text>
</comment>
<dbReference type="STRING" id="83449.BON30_24835"/>
<evidence type="ECO:0000313" key="2">
    <source>
        <dbReference type="EMBL" id="OJH38362.1"/>
    </source>
</evidence>
<reference evidence="3" key="1">
    <citation type="submission" date="2016-11" db="EMBL/GenBank/DDBJ databases">
        <authorList>
            <person name="Shukria A."/>
            <person name="Stevens D.C."/>
        </authorList>
    </citation>
    <scope>NUCLEOTIDE SEQUENCE [LARGE SCALE GENOMIC DNA]</scope>
    <source>
        <strain evidence="3">Cbfe23</strain>
    </source>
</reference>
<dbReference type="Proteomes" id="UP000182229">
    <property type="component" value="Unassembled WGS sequence"/>
</dbReference>
<dbReference type="OrthoDB" id="5512920at2"/>
<evidence type="ECO:0000256" key="1">
    <source>
        <dbReference type="SAM" id="Phobius"/>
    </source>
</evidence>
<evidence type="ECO:0000313" key="3">
    <source>
        <dbReference type="Proteomes" id="UP000182229"/>
    </source>
</evidence>